<feature type="transmembrane region" description="Helical" evidence="4">
    <location>
        <begin position="513"/>
        <end position="532"/>
    </location>
</feature>
<dbReference type="PANTHER" id="PTHR24198:SF165">
    <property type="entry name" value="ANKYRIN REPEAT-CONTAINING PROTEIN-RELATED"/>
    <property type="match status" value="1"/>
</dbReference>
<keyword evidence="4" id="KW-0812">Transmembrane</keyword>
<dbReference type="Pfam" id="PF12796">
    <property type="entry name" value="Ank_2"/>
    <property type="match status" value="1"/>
</dbReference>
<dbReference type="EMBL" id="CDMZ01001782">
    <property type="protein sequence ID" value="CUC09828.1"/>
    <property type="molecule type" value="Genomic_DNA"/>
</dbReference>
<dbReference type="Gene3D" id="1.25.40.20">
    <property type="entry name" value="Ankyrin repeat-containing domain"/>
    <property type="match status" value="3"/>
</dbReference>
<proteinExistence type="predicted"/>
<dbReference type="PROSITE" id="PS50088">
    <property type="entry name" value="ANK_REPEAT"/>
    <property type="match status" value="4"/>
</dbReference>
<dbReference type="SUPFAM" id="SSF48403">
    <property type="entry name" value="Ankyrin repeat"/>
    <property type="match status" value="1"/>
</dbReference>
<keyword evidence="1" id="KW-0677">Repeat</keyword>
<keyword evidence="2 3" id="KW-0040">ANK repeat</keyword>
<accession>A0A0K6S8J6</accession>
<dbReference type="InterPro" id="IPR002110">
    <property type="entry name" value="Ankyrin_rpt"/>
</dbReference>
<evidence type="ECO:0000256" key="2">
    <source>
        <dbReference type="ARBA" id="ARBA00023043"/>
    </source>
</evidence>
<evidence type="ECO:0000256" key="3">
    <source>
        <dbReference type="PROSITE-ProRule" id="PRU00023"/>
    </source>
</evidence>
<dbReference type="Pfam" id="PF00023">
    <property type="entry name" value="Ank"/>
    <property type="match status" value="1"/>
</dbReference>
<feature type="repeat" description="ANK" evidence="3">
    <location>
        <begin position="464"/>
        <end position="496"/>
    </location>
</feature>
<evidence type="ECO:0000256" key="4">
    <source>
        <dbReference type="SAM" id="Phobius"/>
    </source>
</evidence>
<evidence type="ECO:0000256" key="1">
    <source>
        <dbReference type="ARBA" id="ARBA00022737"/>
    </source>
</evidence>
<evidence type="ECO:0000313" key="5">
    <source>
        <dbReference type="EMBL" id="CUC09828.1"/>
    </source>
</evidence>
<dbReference type="AlphaFoldDB" id="A0A0K6S8J6"/>
<dbReference type="InterPro" id="IPR036770">
    <property type="entry name" value="Ankyrin_rpt-contain_sf"/>
</dbReference>
<dbReference type="PROSITE" id="PS50297">
    <property type="entry name" value="ANK_REP_REGION"/>
    <property type="match status" value="3"/>
</dbReference>
<sequence length="544" mass="60167">MSGEKIFFLTKENRQHKDMKGTAVSPTKEDFLEELETWKVSLLSCLEKARQQVQLVADLMREEVEGNKSTATGATAVVSPKDLIALNSLKETDEVFMKKVCGGIEGVARKYRLDLSHFFEVGLAGVGKIVRSFRGVTALDFQREFCKFINGKTNKNKDSLELFFKIGADVDGLVGGQNALMIAVVADSMEGLQMVVGDGADLEVRAESNREMLDPATPIYPSDDPDACRCGGEENENGTGDVCVNIGDTALMVACRLRRWGMVQFLVGEGANVEAEDAGGRKVLHIAYEAAKYDFDLYDQGMERLARKQLKQSDASLNDLDLQEESNALDEMHAAVIEALKVLIAKTTDLQSIRVGRMSWPLLHCFIARGFEELVTCVLEREVNVNAVDLKNNTALHIAALRGNSYVLPLLIERGAEADVNRQNSDGNTPLICAQVGSQPDGSVQKVSEILLDHGADPNIRGGEGRTALHWAVGEDLIETEQLLLERGADQEMRDLDGRTAHDFSNRNAACDFISLLGLLSFLFFCFIWYPYQAMRSRRNCYDY</sequence>
<organism evidence="5">
    <name type="scientific">Chromera velia CCMP2878</name>
    <dbReference type="NCBI Taxonomy" id="1169474"/>
    <lineage>
        <taxon>Eukaryota</taxon>
        <taxon>Sar</taxon>
        <taxon>Alveolata</taxon>
        <taxon>Colpodellida</taxon>
        <taxon>Chromeraceae</taxon>
        <taxon>Chromera</taxon>
    </lineage>
</organism>
<protein>
    <submittedName>
        <fullName evidence="5">Uncharacterized protein</fullName>
    </submittedName>
</protein>
<gene>
    <name evidence="5" type="ORF">Cvel_24322.t1.CR2</name>
</gene>
<dbReference type="VEuPathDB" id="CryptoDB:Cvel_24322"/>
<feature type="repeat" description="ANK" evidence="3">
    <location>
        <begin position="246"/>
        <end position="278"/>
    </location>
</feature>
<feature type="repeat" description="ANK" evidence="3">
    <location>
        <begin position="391"/>
        <end position="423"/>
    </location>
</feature>
<dbReference type="PANTHER" id="PTHR24198">
    <property type="entry name" value="ANKYRIN REPEAT AND PROTEIN KINASE DOMAIN-CONTAINING PROTEIN"/>
    <property type="match status" value="1"/>
</dbReference>
<feature type="repeat" description="ANK" evidence="3">
    <location>
        <begin position="426"/>
        <end position="463"/>
    </location>
</feature>
<dbReference type="PhylomeDB" id="A0A0K6S8J6"/>
<name>A0A0K6S8J6_9ALVE</name>
<dbReference type="SMART" id="SM00248">
    <property type="entry name" value="ANK"/>
    <property type="match status" value="6"/>
</dbReference>
<keyword evidence="4" id="KW-1133">Transmembrane helix</keyword>
<reference evidence="5" key="1">
    <citation type="submission" date="2014-11" db="EMBL/GenBank/DDBJ databases">
        <title>Molecular phylogeny of cliff fern family Woodsiaceae with morphological implications.</title>
        <authorList>
            <person name="Shao Y.-Z."/>
            <person name="Wei R."/>
            <person name="Zhang X.-C."/>
        </authorList>
    </citation>
    <scope>NUCLEOTIDE SEQUENCE</scope>
</reference>
<keyword evidence="4" id="KW-0472">Membrane</keyword>
<dbReference type="PRINTS" id="PR01415">
    <property type="entry name" value="ANKYRIN"/>
</dbReference>